<dbReference type="PATRIC" id="fig|1434118.4.peg.307"/>
<organism evidence="8 9">
    <name type="scientific">Methanosarcina siciliae C2J</name>
    <dbReference type="NCBI Taxonomy" id="1434118"/>
    <lineage>
        <taxon>Archaea</taxon>
        <taxon>Methanobacteriati</taxon>
        <taxon>Methanobacteriota</taxon>
        <taxon>Stenosarchaea group</taxon>
        <taxon>Methanomicrobia</taxon>
        <taxon>Methanosarcinales</taxon>
        <taxon>Methanosarcinaceae</taxon>
        <taxon>Methanosarcina</taxon>
    </lineage>
</organism>
<dbReference type="GO" id="GO:0051536">
    <property type="term" value="F:iron-sulfur cluster binding"/>
    <property type="evidence" value="ECO:0007669"/>
    <property type="project" value="UniProtKB-KW"/>
</dbReference>
<dbReference type="PROSITE" id="PS51332">
    <property type="entry name" value="B12_BINDING"/>
    <property type="match status" value="1"/>
</dbReference>
<dbReference type="InterPro" id="IPR006158">
    <property type="entry name" value="Cobalamin-bd"/>
</dbReference>
<dbReference type="SMART" id="SM00729">
    <property type="entry name" value="Elp3"/>
    <property type="match status" value="1"/>
</dbReference>
<dbReference type="EMBL" id="CP009508">
    <property type="protein sequence ID" value="AKB34818.1"/>
    <property type="molecule type" value="Genomic_DNA"/>
</dbReference>
<dbReference type="PANTHER" id="PTHR43409:SF17">
    <property type="entry name" value="METHYLTHIOTRANSFERASE MJ0865-RELATED"/>
    <property type="match status" value="1"/>
</dbReference>
<dbReference type="InterPro" id="IPR006638">
    <property type="entry name" value="Elp3/MiaA/NifB-like_rSAM"/>
</dbReference>
<dbReference type="AlphaFoldDB" id="A0A0E3PIV3"/>
<dbReference type="GO" id="GO:0031419">
    <property type="term" value="F:cobalamin binding"/>
    <property type="evidence" value="ECO:0007669"/>
    <property type="project" value="InterPro"/>
</dbReference>
<dbReference type="GO" id="GO:0016740">
    <property type="term" value="F:transferase activity"/>
    <property type="evidence" value="ECO:0007669"/>
    <property type="project" value="UniProtKB-KW"/>
</dbReference>
<reference evidence="8 9" key="1">
    <citation type="submission" date="2014-07" db="EMBL/GenBank/DDBJ databases">
        <title>Methanogenic archaea and the global carbon cycle.</title>
        <authorList>
            <person name="Henriksen J.R."/>
            <person name="Luke J."/>
            <person name="Reinhart S."/>
            <person name="Benedict M.N."/>
            <person name="Youngblut N.D."/>
            <person name="Metcalf M.E."/>
            <person name="Whitaker R.J."/>
            <person name="Metcalf W.W."/>
        </authorList>
    </citation>
    <scope>NUCLEOTIDE SEQUENCE [LARGE SCALE GENOMIC DNA]</scope>
    <source>
        <strain evidence="8 9">C2J</strain>
    </source>
</reference>
<dbReference type="Pfam" id="PF02310">
    <property type="entry name" value="B12-binding"/>
    <property type="match status" value="1"/>
</dbReference>
<dbReference type="SUPFAM" id="SSF102114">
    <property type="entry name" value="Radical SAM enzymes"/>
    <property type="match status" value="1"/>
</dbReference>
<dbReference type="CDD" id="cd01335">
    <property type="entry name" value="Radical_SAM"/>
    <property type="match status" value="1"/>
</dbReference>
<dbReference type="InterPro" id="IPR058240">
    <property type="entry name" value="rSAM_sf"/>
</dbReference>
<dbReference type="PANTHER" id="PTHR43409">
    <property type="entry name" value="ANAEROBIC MAGNESIUM-PROTOPORPHYRIN IX MONOMETHYL ESTER CYCLASE-RELATED"/>
    <property type="match status" value="1"/>
</dbReference>
<keyword evidence="8" id="KW-0808">Transferase</keyword>
<evidence type="ECO:0000313" key="8">
    <source>
        <dbReference type="EMBL" id="AKB34818.1"/>
    </source>
</evidence>
<sequence length="390" mass="43801">MEKLKRTKKAREEEKKMDVNFRYSKKNSYSFAVLSPLLPEAGFTDKPQNGIMIYSFTTRQAAKIFREVENAGTDSIFIAGGPHPSGSPEETLEYFDYVVIGEGEETLPELVKVLKEGGDPGEVKGIAYKSADSGRVIKTPERPHVNLDAYPCFDPKKLRAPIEISRGCPWGCKYCQTPRLFGREVRHRSIDSILKNARYYDDLRFIASNAFAYGSDGIHPRFDKVEKLLSALRELPDKKIFFGTFPSEVRPEFVTEESVELVRKYCANDSLSLGAQSGSDGILKEIRRGHTVENSISAVECCLEHEIVPAVDFIFGLPTETEEDQEKSLELVRWICKKGGTVRAHYMSPLPGTTYASAVPSEVSNRVKRELGKLALGGKLTGYWEKHRKT</sequence>
<evidence type="ECO:0000259" key="6">
    <source>
        <dbReference type="PROSITE" id="PS51332"/>
    </source>
</evidence>
<gene>
    <name evidence="8" type="ORF">MSSAC_0228</name>
</gene>
<protein>
    <submittedName>
        <fullName evidence="8">(Dimethylallyl)adenosine tRNA methylthiotransferase</fullName>
    </submittedName>
</protein>
<dbReference type="Gene3D" id="3.80.30.20">
    <property type="entry name" value="tm_1862 like domain"/>
    <property type="match status" value="1"/>
</dbReference>
<dbReference type="InterPro" id="IPR051198">
    <property type="entry name" value="BchE-like"/>
</dbReference>
<evidence type="ECO:0000256" key="5">
    <source>
        <dbReference type="ARBA" id="ARBA00023014"/>
    </source>
</evidence>
<evidence type="ECO:0000256" key="1">
    <source>
        <dbReference type="ARBA" id="ARBA00001966"/>
    </source>
</evidence>
<dbReference type="SFLD" id="SFLDS00029">
    <property type="entry name" value="Radical_SAM"/>
    <property type="match status" value="1"/>
</dbReference>
<evidence type="ECO:0000256" key="4">
    <source>
        <dbReference type="ARBA" id="ARBA00023004"/>
    </source>
</evidence>
<comment type="cofactor">
    <cofactor evidence="1">
        <name>[4Fe-4S] cluster</name>
        <dbReference type="ChEBI" id="CHEBI:49883"/>
    </cofactor>
</comment>
<dbReference type="NCBIfam" id="TIGR04013">
    <property type="entry name" value="B12_SAM_MJ_1487"/>
    <property type="match status" value="1"/>
</dbReference>
<dbReference type="InterPro" id="IPR023980">
    <property type="entry name" value="CHP04013_B12-bd/rSAM"/>
</dbReference>
<dbReference type="Proteomes" id="UP000033123">
    <property type="component" value="Chromosome"/>
</dbReference>
<evidence type="ECO:0000259" key="7">
    <source>
        <dbReference type="PROSITE" id="PS51918"/>
    </source>
</evidence>
<dbReference type="Gene3D" id="3.40.50.280">
    <property type="entry name" value="Cobalamin-binding domain"/>
    <property type="match status" value="1"/>
</dbReference>
<feature type="domain" description="Radical SAM core" evidence="7">
    <location>
        <begin position="154"/>
        <end position="390"/>
    </location>
</feature>
<dbReference type="SFLD" id="SFLDG01082">
    <property type="entry name" value="B12-binding_domain_containing"/>
    <property type="match status" value="1"/>
</dbReference>
<evidence type="ECO:0000313" key="9">
    <source>
        <dbReference type="Proteomes" id="UP000033123"/>
    </source>
</evidence>
<keyword evidence="2" id="KW-0949">S-adenosyl-L-methionine</keyword>
<dbReference type="HOGENOM" id="CLU_042889_0_0_2"/>
<dbReference type="KEGG" id="msj:MSSAC_0228"/>
<dbReference type="PROSITE" id="PS51918">
    <property type="entry name" value="RADICAL_SAM"/>
    <property type="match status" value="1"/>
</dbReference>
<dbReference type="Pfam" id="PF04055">
    <property type="entry name" value="Radical_SAM"/>
    <property type="match status" value="1"/>
</dbReference>
<feature type="domain" description="B12-binding" evidence="6">
    <location>
        <begin position="50"/>
        <end position="121"/>
    </location>
</feature>
<name>A0A0E3PIV3_9EURY</name>
<evidence type="ECO:0000256" key="3">
    <source>
        <dbReference type="ARBA" id="ARBA00022723"/>
    </source>
</evidence>
<keyword evidence="3" id="KW-0479">Metal-binding</keyword>
<proteinExistence type="predicted"/>
<evidence type="ECO:0000256" key="2">
    <source>
        <dbReference type="ARBA" id="ARBA00022691"/>
    </source>
</evidence>
<dbReference type="InterPro" id="IPR023404">
    <property type="entry name" value="rSAM_horseshoe"/>
</dbReference>
<dbReference type="STRING" id="1434118.MSSAC_0228"/>
<accession>A0A0E3PIV3</accession>
<dbReference type="InterPro" id="IPR007197">
    <property type="entry name" value="rSAM"/>
</dbReference>
<dbReference type="GO" id="GO:0046872">
    <property type="term" value="F:metal ion binding"/>
    <property type="evidence" value="ECO:0007669"/>
    <property type="project" value="UniProtKB-KW"/>
</dbReference>
<keyword evidence="5" id="KW-0411">Iron-sulfur</keyword>
<keyword evidence="4" id="KW-0408">Iron</keyword>
<dbReference type="CDD" id="cd02068">
    <property type="entry name" value="radical_SAM_B12_BD"/>
    <property type="match status" value="1"/>
</dbReference>